<organism evidence="1 2">
    <name type="scientific">Salinimonas iocasae</name>
    <dbReference type="NCBI Taxonomy" id="2572577"/>
    <lineage>
        <taxon>Bacteria</taxon>
        <taxon>Pseudomonadati</taxon>
        <taxon>Pseudomonadota</taxon>
        <taxon>Gammaproteobacteria</taxon>
        <taxon>Alteromonadales</taxon>
        <taxon>Alteromonadaceae</taxon>
        <taxon>Alteromonas/Salinimonas group</taxon>
        <taxon>Salinimonas</taxon>
    </lineage>
</organism>
<dbReference type="AlphaFoldDB" id="A0A5B7YKC9"/>
<dbReference type="Proteomes" id="UP000304912">
    <property type="component" value="Chromosome"/>
</dbReference>
<dbReference type="EMBL" id="CP039852">
    <property type="protein sequence ID" value="QCZ95259.1"/>
    <property type="molecule type" value="Genomic_DNA"/>
</dbReference>
<name>A0A5B7YKC9_9ALTE</name>
<keyword evidence="2" id="KW-1185">Reference proteome</keyword>
<gene>
    <name evidence="1" type="ORF">FBQ74_14680</name>
</gene>
<dbReference type="KEGG" id="salk:FBQ74_14680"/>
<sequence length="107" mass="12947">MKVNNFINEKSQQLCYYLRGYWGNLIAYSELELFFWDVLEEWSQVEYSLEQPYSSQERVFWHLLHQIHYWDAQKIMLDDDLIEELQRCACFLEGTGRCPIDCVGIRP</sequence>
<evidence type="ECO:0000313" key="1">
    <source>
        <dbReference type="EMBL" id="QCZ95259.1"/>
    </source>
</evidence>
<accession>A0A5B7YKC9</accession>
<evidence type="ECO:0000313" key="2">
    <source>
        <dbReference type="Proteomes" id="UP000304912"/>
    </source>
</evidence>
<protein>
    <submittedName>
        <fullName evidence="1">Uncharacterized protein</fullName>
    </submittedName>
</protein>
<dbReference type="OrthoDB" id="6267605at2"/>
<reference evidence="1 2" key="1">
    <citation type="submission" date="2019-04" db="EMBL/GenBank/DDBJ databases">
        <title>Salinimonas iocasae sp. nov., a halophilic bacterium isolated from the outer tube casing of tubeworms in Okinawa Trough.</title>
        <authorList>
            <person name="Zhang H."/>
            <person name="Wang H."/>
            <person name="Li C."/>
        </authorList>
    </citation>
    <scope>NUCLEOTIDE SEQUENCE [LARGE SCALE GENOMIC DNA]</scope>
    <source>
        <strain evidence="1 2">KX18D6</strain>
    </source>
</reference>
<proteinExistence type="predicted"/>